<proteinExistence type="predicted"/>
<feature type="region of interest" description="Disordered" evidence="1">
    <location>
        <begin position="1"/>
        <end position="187"/>
    </location>
</feature>
<feature type="compositionally biased region" description="Polar residues" evidence="1">
    <location>
        <begin position="65"/>
        <end position="106"/>
    </location>
</feature>
<feature type="non-terminal residue" evidence="2">
    <location>
        <position position="1"/>
    </location>
</feature>
<feature type="compositionally biased region" description="Basic and acidic residues" evidence="1">
    <location>
        <begin position="107"/>
        <end position="124"/>
    </location>
</feature>
<feature type="non-terminal residue" evidence="2">
    <location>
        <position position="258"/>
    </location>
</feature>
<gene>
    <name evidence="2" type="primary">ORF49590</name>
</gene>
<organism evidence="2">
    <name type="scientific">Arion vulgaris</name>
    <dbReference type="NCBI Taxonomy" id="1028688"/>
    <lineage>
        <taxon>Eukaryota</taxon>
        <taxon>Metazoa</taxon>
        <taxon>Spiralia</taxon>
        <taxon>Lophotrochozoa</taxon>
        <taxon>Mollusca</taxon>
        <taxon>Gastropoda</taxon>
        <taxon>Heterobranchia</taxon>
        <taxon>Euthyneura</taxon>
        <taxon>Panpulmonata</taxon>
        <taxon>Eupulmonata</taxon>
        <taxon>Stylommatophora</taxon>
        <taxon>Helicina</taxon>
        <taxon>Arionoidea</taxon>
        <taxon>Arionidae</taxon>
        <taxon>Arion</taxon>
    </lineage>
</organism>
<dbReference type="AlphaFoldDB" id="A0A0B6Z5I7"/>
<feature type="compositionally biased region" description="Basic and acidic residues" evidence="1">
    <location>
        <begin position="143"/>
        <end position="152"/>
    </location>
</feature>
<protein>
    <submittedName>
        <fullName evidence="2">Uncharacterized protein</fullName>
    </submittedName>
</protein>
<reference evidence="2" key="1">
    <citation type="submission" date="2014-12" db="EMBL/GenBank/DDBJ databases">
        <title>Insight into the proteome of Arion vulgaris.</title>
        <authorList>
            <person name="Aradska J."/>
            <person name="Bulat T."/>
            <person name="Smidak R."/>
            <person name="Sarate P."/>
            <person name="Gangsoo J."/>
            <person name="Sialana F."/>
            <person name="Bilban M."/>
            <person name="Lubec G."/>
        </authorList>
    </citation>
    <scope>NUCLEOTIDE SEQUENCE</scope>
    <source>
        <tissue evidence="2">Skin</tissue>
    </source>
</reference>
<feature type="compositionally biased region" description="Polar residues" evidence="1">
    <location>
        <begin position="44"/>
        <end position="55"/>
    </location>
</feature>
<accession>A0A0B6Z5I7</accession>
<feature type="compositionally biased region" description="Basic and acidic residues" evidence="1">
    <location>
        <begin position="1"/>
        <end position="20"/>
    </location>
</feature>
<feature type="compositionally biased region" description="Polar residues" evidence="1">
    <location>
        <begin position="128"/>
        <end position="142"/>
    </location>
</feature>
<name>A0A0B6Z5I7_9EUPU</name>
<dbReference type="EMBL" id="HACG01016943">
    <property type="protein sequence ID" value="CEK63808.1"/>
    <property type="molecule type" value="Transcribed_RNA"/>
</dbReference>
<sequence>IPPLEEHKTKLKSKAKDTSVVKKNTNPFREDSAVSLPQILCDLQRSTTSSGSWETQPWPDPPTENEMQGQTIQTVPTNNSSDSDNKTPSISESLFKNKSEGNSLQSHDIKVHSNKHSHSEDSKVSYKSMKSNNYDIKYSKSNQNKDGRRLIDKQSFSSHETPVPVRKEYDNPLFKSQPPDGEQSGTVADDLCTQICETTSSVLPSTKQHSFPTDIAATGTMQNIYNVRCPTTDSEYGQENCTLLLNGKIVESSPSVYN</sequence>
<evidence type="ECO:0000313" key="2">
    <source>
        <dbReference type="EMBL" id="CEK63808.1"/>
    </source>
</evidence>
<evidence type="ECO:0000256" key="1">
    <source>
        <dbReference type="SAM" id="MobiDB-lite"/>
    </source>
</evidence>